<keyword evidence="11" id="KW-1185">Reference proteome</keyword>
<dbReference type="GO" id="GO:0010008">
    <property type="term" value="C:endosome membrane"/>
    <property type="evidence" value="ECO:0007669"/>
    <property type="project" value="UniProtKB-SubCell"/>
</dbReference>
<feature type="transmembrane region" description="Helical" evidence="10">
    <location>
        <begin position="73"/>
        <end position="98"/>
    </location>
</feature>
<name>A0A1S3I7N1_LINAN</name>
<evidence type="ECO:0000256" key="6">
    <source>
        <dbReference type="ARBA" id="ARBA00022753"/>
    </source>
</evidence>
<comment type="subcellular location">
    <subcellularLocation>
        <location evidence="2">Endosome membrane</location>
        <topology evidence="2">Multi-pass membrane protein</topology>
    </subcellularLocation>
    <subcellularLocation>
        <location evidence="1">Lysosome membrane</location>
        <topology evidence="1">Multi-pass membrane protein</topology>
    </subcellularLocation>
</comment>
<dbReference type="PANTHER" id="PTHR31525">
    <property type="entry name" value="HEME TRANSPORTER HRG1"/>
    <property type="match status" value="1"/>
</dbReference>
<evidence type="ECO:0000256" key="4">
    <source>
        <dbReference type="ARBA" id="ARBA00022448"/>
    </source>
</evidence>
<dbReference type="PRINTS" id="PR02095">
    <property type="entry name" value="TRNSPORTRHRG"/>
</dbReference>
<dbReference type="RefSeq" id="XP_013394203.1">
    <property type="nucleotide sequence ID" value="XM_013538749.1"/>
</dbReference>
<dbReference type="PANTHER" id="PTHR31525:SF1">
    <property type="entry name" value="HEME TRANSPORTER HRG1"/>
    <property type="match status" value="1"/>
</dbReference>
<keyword evidence="8 10" id="KW-0472">Membrane</keyword>
<dbReference type="GO" id="GO:0005765">
    <property type="term" value="C:lysosomal membrane"/>
    <property type="evidence" value="ECO:0007669"/>
    <property type="project" value="UniProtKB-SubCell"/>
</dbReference>
<evidence type="ECO:0000256" key="10">
    <source>
        <dbReference type="SAM" id="Phobius"/>
    </source>
</evidence>
<feature type="transmembrane region" description="Helical" evidence="10">
    <location>
        <begin position="110"/>
        <end position="131"/>
    </location>
</feature>
<protein>
    <submittedName>
        <fullName evidence="12">Heme transporter hrg1-B-like</fullName>
    </submittedName>
</protein>
<dbReference type="Proteomes" id="UP000085678">
    <property type="component" value="Unplaced"/>
</dbReference>
<organism evidence="11 12">
    <name type="scientific">Lingula anatina</name>
    <name type="common">Brachiopod</name>
    <name type="synonym">Lingula unguis</name>
    <dbReference type="NCBI Taxonomy" id="7574"/>
    <lineage>
        <taxon>Eukaryota</taxon>
        <taxon>Metazoa</taxon>
        <taxon>Spiralia</taxon>
        <taxon>Lophotrochozoa</taxon>
        <taxon>Brachiopoda</taxon>
        <taxon>Linguliformea</taxon>
        <taxon>Lingulata</taxon>
        <taxon>Lingulida</taxon>
        <taxon>Linguloidea</taxon>
        <taxon>Lingulidae</taxon>
        <taxon>Lingula</taxon>
    </lineage>
</organism>
<keyword evidence="9" id="KW-0458">Lysosome</keyword>
<keyword evidence="4" id="KW-0813">Transport</keyword>
<dbReference type="OMA" id="RIHISIG"/>
<gene>
    <name evidence="12" type="primary">LOC106161724</name>
</gene>
<evidence type="ECO:0000256" key="1">
    <source>
        <dbReference type="ARBA" id="ARBA00004155"/>
    </source>
</evidence>
<dbReference type="GO" id="GO:0020037">
    <property type="term" value="F:heme binding"/>
    <property type="evidence" value="ECO:0007669"/>
    <property type="project" value="TreeGrafter"/>
</dbReference>
<evidence type="ECO:0000256" key="5">
    <source>
        <dbReference type="ARBA" id="ARBA00022692"/>
    </source>
</evidence>
<reference evidence="12" key="1">
    <citation type="submission" date="2025-08" db="UniProtKB">
        <authorList>
            <consortium name="RefSeq"/>
        </authorList>
    </citation>
    <scope>IDENTIFICATION</scope>
    <source>
        <tissue evidence="12">Gonads</tissue>
    </source>
</reference>
<dbReference type="KEGG" id="lak:106161724"/>
<feature type="transmembrane region" description="Helical" evidence="10">
    <location>
        <begin position="12"/>
        <end position="33"/>
    </location>
</feature>
<keyword evidence="5 10" id="KW-0812">Transmembrane</keyword>
<dbReference type="InterPro" id="IPR026218">
    <property type="entry name" value="HRG"/>
</dbReference>
<evidence type="ECO:0000256" key="2">
    <source>
        <dbReference type="ARBA" id="ARBA00004337"/>
    </source>
</evidence>
<evidence type="ECO:0000256" key="7">
    <source>
        <dbReference type="ARBA" id="ARBA00022989"/>
    </source>
</evidence>
<evidence type="ECO:0000313" key="11">
    <source>
        <dbReference type="Proteomes" id="UP000085678"/>
    </source>
</evidence>
<feature type="transmembrane region" description="Helical" evidence="10">
    <location>
        <begin position="39"/>
        <end position="61"/>
    </location>
</feature>
<evidence type="ECO:0000256" key="3">
    <source>
        <dbReference type="ARBA" id="ARBA00006203"/>
    </source>
</evidence>
<evidence type="ECO:0000313" key="12">
    <source>
        <dbReference type="RefSeq" id="XP_013394203.1"/>
    </source>
</evidence>
<proteinExistence type="inferred from homology"/>
<evidence type="ECO:0000256" key="8">
    <source>
        <dbReference type="ARBA" id="ARBA00023136"/>
    </source>
</evidence>
<keyword evidence="6" id="KW-0967">Endosome</keyword>
<sequence length="150" mass="17482">MAPSRCGMRVRISLAVIGIIVGLAVLGVFGVKFKNWSAAIWGAISGVFAAVTLYVHIQYIRDIWKTFFYKLKYLMYTGCFVQLAGVCGFIVYLTLGIVQKIVFTEFYGENYYLTCVWCFMTWKWGFALFYYSRSYRRLYEDTYLISNQEE</sequence>
<dbReference type="GeneID" id="106161724"/>
<comment type="similarity">
    <text evidence="3">Belongs to the HRG family.</text>
</comment>
<dbReference type="STRING" id="7574.A0A1S3I7N1"/>
<dbReference type="OrthoDB" id="5954402at2759"/>
<dbReference type="AlphaFoldDB" id="A0A1S3I7N1"/>
<evidence type="ECO:0000256" key="9">
    <source>
        <dbReference type="ARBA" id="ARBA00023228"/>
    </source>
</evidence>
<dbReference type="GO" id="GO:0015232">
    <property type="term" value="F:heme transmembrane transporter activity"/>
    <property type="evidence" value="ECO:0007669"/>
    <property type="project" value="InterPro"/>
</dbReference>
<dbReference type="InParanoid" id="A0A1S3I7N1"/>
<accession>A0A1S3I7N1</accession>
<keyword evidence="7 10" id="KW-1133">Transmembrane helix</keyword>
<dbReference type="Pfam" id="PF16954">
    <property type="entry name" value="HRG"/>
    <property type="match status" value="1"/>
</dbReference>
<dbReference type="GO" id="GO:0005886">
    <property type="term" value="C:plasma membrane"/>
    <property type="evidence" value="ECO:0007669"/>
    <property type="project" value="TreeGrafter"/>
</dbReference>